<comment type="caution">
    <text evidence="2">The sequence shown here is derived from an EMBL/GenBank/DDBJ whole genome shotgun (WGS) entry which is preliminary data.</text>
</comment>
<dbReference type="Proteomes" id="UP001595872">
    <property type="component" value="Unassembled WGS sequence"/>
</dbReference>
<sequence>MPITLPIEDGANALLNRDPFALLTAMLLDQQVPLERAFAAPHELAERLGHDPEPEELAAYDPDALVEIFSRKPALHRYPKSMAARVQTLARAIVDHYDGDASALWKDVESGKELYKRIAALPGYGEQKAKIFVALLGKRLDVRPEGWREAAGSYGDEGSYRSVADIVDEESLGKVRSFKQEMKAAAKSAKSTKSK</sequence>
<name>A0ABV9UER8_9ACTN</name>
<protein>
    <submittedName>
        <fullName evidence="2">HhH-GPD-type base excision DNA repair protein</fullName>
    </submittedName>
</protein>
<feature type="domain" description="HhH-GPD" evidence="1">
    <location>
        <begin position="25"/>
        <end position="172"/>
    </location>
</feature>
<evidence type="ECO:0000313" key="2">
    <source>
        <dbReference type="EMBL" id="MFC4913476.1"/>
    </source>
</evidence>
<keyword evidence="3" id="KW-1185">Reference proteome</keyword>
<evidence type="ECO:0000259" key="1">
    <source>
        <dbReference type="Pfam" id="PF00730"/>
    </source>
</evidence>
<accession>A0ABV9UER8</accession>
<evidence type="ECO:0000313" key="3">
    <source>
        <dbReference type="Proteomes" id="UP001595872"/>
    </source>
</evidence>
<gene>
    <name evidence="2" type="ORF">ACFPCY_39685</name>
</gene>
<reference evidence="3" key="1">
    <citation type="journal article" date="2019" name="Int. J. Syst. Evol. Microbiol.">
        <title>The Global Catalogue of Microorganisms (GCM) 10K type strain sequencing project: providing services to taxonomists for standard genome sequencing and annotation.</title>
        <authorList>
            <consortium name="The Broad Institute Genomics Platform"/>
            <consortium name="The Broad Institute Genome Sequencing Center for Infectious Disease"/>
            <person name="Wu L."/>
            <person name="Ma J."/>
        </authorList>
    </citation>
    <scope>NUCLEOTIDE SEQUENCE [LARGE SCALE GENOMIC DNA]</scope>
    <source>
        <strain evidence="3">KLKA75</strain>
    </source>
</reference>
<dbReference type="RefSeq" id="WP_378264434.1">
    <property type="nucleotide sequence ID" value="NZ_JBHSIT010000017.1"/>
</dbReference>
<proteinExistence type="predicted"/>
<dbReference type="Gene3D" id="1.10.340.30">
    <property type="entry name" value="Hypothetical protein, domain 2"/>
    <property type="match status" value="1"/>
</dbReference>
<dbReference type="NCBIfam" id="TIGR03252">
    <property type="entry name" value="HhH-GPD-type base excision DNA repair protein"/>
    <property type="match status" value="1"/>
</dbReference>
<dbReference type="InterPro" id="IPR003265">
    <property type="entry name" value="HhH-GPD_domain"/>
</dbReference>
<dbReference type="Pfam" id="PF00730">
    <property type="entry name" value="HhH-GPD"/>
    <property type="match status" value="1"/>
</dbReference>
<dbReference type="SUPFAM" id="SSF48150">
    <property type="entry name" value="DNA-glycosylase"/>
    <property type="match status" value="1"/>
</dbReference>
<organism evidence="2 3">
    <name type="scientific">Actinomadura gamaensis</name>
    <dbReference type="NCBI Taxonomy" id="1763541"/>
    <lineage>
        <taxon>Bacteria</taxon>
        <taxon>Bacillati</taxon>
        <taxon>Actinomycetota</taxon>
        <taxon>Actinomycetes</taxon>
        <taxon>Streptosporangiales</taxon>
        <taxon>Thermomonosporaceae</taxon>
        <taxon>Actinomadura</taxon>
    </lineage>
</organism>
<dbReference type="InterPro" id="IPR017658">
    <property type="entry name" value="HhH-GPD_base_excis"/>
</dbReference>
<dbReference type="EMBL" id="JBHSIT010000017">
    <property type="protein sequence ID" value="MFC4913476.1"/>
    <property type="molecule type" value="Genomic_DNA"/>
</dbReference>
<dbReference type="InterPro" id="IPR011257">
    <property type="entry name" value="DNA_glycosylase"/>
</dbReference>